<keyword evidence="2" id="KW-1185">Reference proteome</keyword>
<reference evidence="1" key="2">
    <citation type="submission" date="2021-04" db="EMBL/GenBank/DDBJ databases">
        <authorList>
            <person name="Podell S."/>
        </authorList>
    </citation>
    <scope>NUCLEOTIDE SEQUENCE</scope>
    <source>
        <strain evidence="1">Hildebrandi</strain>
    </source>
</reference>
<dbReference type="EMBL" id="JAGRRH010000003">
    <property type="protein sequence ID" value="KAG7372274.1"/>
    <property type="molecule type" value="Genomic_DNA"/>
</dbReference>
<protein>
    <submittedName>
        <fullName evidence="1">Uncharacterized protein</fullName>
    </submittedName>
</protein>
<proteinExistence type="predicted"/>
<accession>A0A9K3M1E9</accession>
<organism evidence="1 2">
    <name type="scientific">Nitzschia inconspicua</name>
    <dbReference type="NCBI Taxonomy" id="303405"/>
    <lineage>
        <taxon>Eukaryota</taxon>
        <taxon>Sar</taxon>
        <taxon>Stramenopiles</taxon>
        <taxon>Ochrophyta</taxon>
        <taxon>Bacillariophyta</taxon>
        <taxon>Bacillariophyceae</taxon>
        <taxon>Bacillariophycidae</taxon>
        <taxon>Bacillariales</taxon>
        <taxon>Bacillariaceae</taxon>
        <taxon>Nitzschia</taxon>
    </lineage>
</organism>
<dbReference type="OrthoDB" id="37542at2759"/>
<name>A0A9K3M1E9_9STRA</name>
<gene>
    <name evidence="1" type="ORF">IV203_018417</name>
</gene>
<dbReference type="AlphaFoldDB" id="A0A9K3M1E9"/>
<comment type="caution">
    <text evidence="1">The sequence shown here is derived from an EMBL/GenBank/DDBJ whole genome shotgun (WGS) entry which is preliminary data.</text>
</comment>
<evidence type="ECO:0000313" key="2">
    <source>
        <dbReference type="Proteomes" id="UP000693970"/>
    </source>
</evidence>
<dbReference type="Proteomes" id="UP000693970">
    <property type="component" value="Unassembled WGS sequence"/>
</dbReference>
<evidence type="ECO:0000313" key="1">
    <source>
        <dbReference type="EMBL" id="KAG7372274.1"/>
    </source>
</evidence>
<sequence length="352" mass="40816">MMFLFRASSAAAVVFFAAFFFSWNTSSARLTEDERLLQYEKRGYEWPIKAFKPNTDGWNALMNERLNQVSEIDDETERYKGYVTTLFPALVVSNLTEYGWAMTRISDDLLNQLQQGIRDGFDDKQEEGRTPIIEGNQAWWIERDDLMDMVEDELHGPLEEWCGTDLSLTKVYGLRLFRNESSFRMHIDKKGSHSVGYVLHVASSEDTKPWPFFIEDFHGRTHEINLTPGDVIMFEAGKLMHGRPRTLNGSWYSNVVGHYYPNNEEWVSMEHQREAEYAVPPHWVQPAPFEKKFNRLELRGGLKEPDCVDGWCRSDSKTTVKWNGPGDFGSWLDPAGGKHKFHSRNSEFSMEL</sequence>
<reference evidence="1" key="1">
    <citation type="journal article" date="2021" name="Sci. Rep.">
        <title>Diploid genomic architecture of Nitzschia inconspicua, an elite biomass production diatom.</title>
        <authorList>
            <person name="Oliver A."/>
            <person name="Podell S."/>
            <person name="Pinowska A."/>
            <person name="Traller J.C."/>
            <person name="Smith S.R."/>
            <person name="McClure R."/>
            <person name="Beliaev A."/>
            <person name="Bohutskyi P."/>
            <person name="Hill E.A."/>
            <person name="Rabines A."/>
            <person name="Zheng H."/>
            <person name="Allen L.Z."/>
            <person name="Kuo A."/>
            <person name="Grigoriev I.V."/>
            <person name="Allen A.E."/>
            <person name="Hazlebeck D."/>
            <person name="Allen E.E."/>
        </authorList>
    </citation>
    <scope>NUCLEOTIDE SEQUENCE</scope>
    <source>
        <strain evidence="1">Hildebrandi</strain>
    </source>
</reference>